<protein>
    <recommendedName>
        <fullName evidence="3">Lanthionine synthetase C-like protein</fullName>
    </recommendedName>
</protein>
<dbReference type="GO" id="GO:0031179">
    <property type="term" value="P:peptide modification"/>
    <property type="evidence" value="ECO:0007669"/>
    <property type="project" value="InterPro"/>
</dbReference>
<evidence type="ECO:0000313" key="2">
    <source>
        <dbReference type="Proteomes" id="UP000278609"/>
    </source>
</evidence>
<dbReference type="EMBL" id="RQYS01000001">
    <property type="protein sequence ID" value="RRD63109.1"/>
    <property type="molecule type" value="Genomic_DNA"/>
</dbReference>
<dbReference type="AlphaFoldDB" id="A0A3P1XWN3"/>
<evidence type="ECO:0008006" key="3">
    <source>
        <dbReference type="Google" id="ProtNLM"/>
    </source>
</evidence>
<comment type="caution">
    <text evidence="1">The sequence shown here is derived from an EMBL/GenBank/DDBJ whole genome shotgun (WGS) entry which is preliminary data.</text>
</comment>
<dbReference type="Gene3D" id="1.50.10.20">
    <property type="match status" value="1"/>
</dbReference>
<dbReference type="InterPro" id="IPR007822">
    <property type="entry name" value="LANC-like"/>
</dbReference>
<gene>
    <name evidence="1" type="ORF">EII40_00140</name>
</gene>
<sequence>MKNMKGKNDAVDQILSDISTYIESKDMSNMPAHLYDGKMGLCIYYFLMARYTGEDKHKERAESIIEEVYRECKKYTITDQLSFETGLAGIAFGITYLVRNEFMEADLDDILQEIDDFIFKRISIKTTAELSEEPHLLLGVAFYLIYTIKWRNNEATEFIQLRKELLIHIINALDLFNNKSGYTPTVREPFLFDLSCYLLPKYLYIIGELYRLGLYEIKLDRIIEGLTHFVRGAYPVLQANRLYLLAAIYHLQEIRPLPEWETHIQCLENSLDIRQMLHKEFRDKAITINNGLAGLLLLLNKIPEAKKFSFYKELKDELVEKICQSSYFTPITPMDEMLGIVNGSSGIAVSLILNEYMKDHEA</sequence>
<reference evidence="1 2" key="1">
    <citation type="submission" date="2018-11" db="EMBL/GenBank/DDBJ databases">
        <title>Genomes From Bacteria Associated with the Canine Oral Cavity: a Test Case for Automated Genome-Based Taxonomic Assignment.</title>
        <authorList>
            <person name="Coil D.A."/>
            <person name="Jospin G."/>
            <person name="Darling A.E."/>
            <person name="Wallis C."/>
            <person name="Davis I.J."/>
            <person name="Harris S."/>
            <person name="Eisen J.A."/>
            <person name="Holcombe L.J."/>
            <person name="O'Flynn C."/>
        </authorList>
    </citation>
    <scope>NUCLEOTIDE SEQUENCE [LARGE SCALE GENOMIC DNA]</scope>
    <source>
        <strain evidence="1 2">OH2617_COT-023</strain>
    </source>
</reference>
<name>A0A3P1XWN3_TANFO</name>
<dbReference type="SUPFAM" id="SSF158745">
    <property type="entry name" value="LanC-like"/>
    <property type="match status" value="1"/>
</dbReference>
<dbReference type="OrthoDB" id="1092992at2"/>
<organism evidence="1 2">
    <name type="scientific">Tannerella forsythia</name>
    <name type="common">Bacteroides forsythus</name>
    <dbReference type="NCBI Taxonomy" id="28112"/>
    <lineage>
        <taxon>Bacteria</taxon>
        <taxon>Pseudomonadati</taxon>
        <taxon>Bacteroidota</taxon>
        <taxon>Bacteroidia</taxon>
        <taxon>Bacteroidales</taxon>
        <taxon>Tannerellaceae</taxon>
        <taxon>Tannerella</taxon>
    </lineage>
</organism>
<proteinExistence type="predicted"/>
<dbReference type="Proteomes" id="UP000278609">
    <property type="component" value="Unassembled WGS sequence"/>
</dbReference>
<dbReference type="Pfam" id="PF05147">
    <property type="entry name" value="LANC_like"/>
    <property type="match status" value="1"/>
</dbReference>
<accession>A0A3P1XWN3</accession>
<evidence type="ECO:0000313" key="1">
    <source>
        <dbReference type="EMBL" id="RRD63109.1"/>
    </source>
</evidence>